<dbReference type="EMBL" id="JAKRRX010000025">
    <property type="protein sequence ID" value="MCW8333472.1"/>
    <property type="molecule type" value="Genomic_DNA"/>
</dbReference>
<evidence type="ECO:0000313" key="5">
    <source>
        <dbReference type="EMBL" id="MCW8333472.1"/>
    </source>
</evidence>
<accession>A0A9X3CD49</accession>
<evidence type="ECO:0000256" key="2">
    <source>
        <dbReference type="ARBA" id="ARBA00023136"/>
    </source>
</evidence>
<dbReference type="Pfam" id="PF01103">
    <property type="entry name" value="Omp85"/>
    <property type="match status" value="1"/>
</dbReference>
<proteinExistence type="predicted"/>
<dbReference type="SUPFAM" id="SSF56935">
    <property type="entry name" value="Porins"/>
    <property type="match status" value="1"/>
</dbReference>
<protein>
    <submittedName>
        <fullName evidence="5">BamA/TamA family outer membrane protein</fullName>
    </submittedName>
</protein>
<comment type="caution">
    <text evidence="5">The sequence shown here is derived from an EMBL/GenBank/DDBJ whole genome shotgun (WGS) entry which is preliminary data.</text>
</comment>
<name>A0A9X3CD49_9VIBR</name>
<dbReference type="AlphaFoldDB" id="A0A9X3CD49"/>
<feature type="chain" id="PRO_5040895803" evidence="3">
    <location>
        <begin position="23"/>
        <end position="390"/>
    </location>
</feature>
<evidence type="ECO:0000256" key="3">
    <source>
        <dbReference type="SAM" id="SignalP"/>
    </source>
</evidence>
<evidence type="ECO:0000313" key="6">
    <source>
        <dbReference type="Proteomes" id="UP001155586"/>
    </source>
</evidence>
<dbReference type="GO" id="GO:0019867">
    <property type="term" value="C:outer membrane"/>
    <property type="evidence" value="ECO:0007669"/>
    <property type="project" value="InterPro"/>
</dbReference>
<gene>
    <name evidence="5" type="ORF">MD483_06505</name>
</gene>
<reference evidence="5" key="1">
    <citation type="submission" date="2022-02" db="EMBL/GenBank/DDBJ databases">
        <title>Vibrio sp. nov., a new bacterium isolated from Bohai sea, China.</title>
        <authorList>
            <person name="Yuan Y."/>
        </authorList>
    </citation>
    <scope>NUCLEOTIDE SEQUENCE</scope>
    <source>
        <strain evidence="5">DBSS07</strain>
    </source>
</reference>
<dbReference type="InterPro" id="IPR000184">
    <property type="entry name" value="Bac_surfAg_D15"/>
</dbReference>
<keyword evidence="3" id="KW-0732">Signal</keyword>
<comment type="subcellular location">
    <subcellularLocation>
        <location evidence="1">Membrane</location>
    </subcellularLocation>
</comment>
<evidence type="ECO:0000259" key="4">
    <source>
        <dbReference type="Pfam" id="PF01103"/>
    </source>
</evidence>
<sequence length="390" mass="42973">MNYKTRAAITLLSATCTFSAQSTSFTDPIDGMFDMGEYLAENAYGFLPVPILITEPAVGLGGGFAGVFLHESEQEKEHRKKLAMESLDGGARLIPPAVTVAGGAATENGTWFAILGHRRTWNKDSIRYMGGIGYGNAFIDIYSDLGGLLPQDKPLSFESDNKGYGGIQKLQFRVGDSPLFLGVSQFWTRSEVTSSNQIINKILELTVGTETTASGLGFVAEYDTKNSFFFPTDGYSINAEYLWFRDAIGSDNDYETFALDGQAFFPLSKQWTLGFAGNYASLTTDELSLPPLARPYVKLRGIAAYRYQDNYVASVQSQLMWHLTPRWTLSGFAGSGSASKDFDGLYEDSEFAYGAGFRYLMARRYGIHMGMDFAFSEDENAFYFNVGSGF</sequence>
<keyword evidence="2" id="KW-0472">Membrane</keyword>
<dbReference type="Gene3D" id="2.40.160.50">
    <property type="entry name" value="membrane protein fhac: a member of the omp85/tpsb transporter family"/>
    <property type="match status" value="1"/>
</dbReference>
<organism evidence="5 6">
    <name type="scientific">Vibrio paucivorans</name>
    <dbReference type="NCBI Taxonomy" id="2829489"/>
    <lineage>
        <taxon>Bacteria</taxon>
        <taxon>Pseudomonadati</taxon>
        <taxon>Pseudomonadota</taxon>
        <taxon>Gammaproteobacteria</taxon>
        <taxon>Vibrionales</taxon>
        <taxon>Vibrionaceae</taxon>
        <taxon>Vibrio</taxon>
    </lineage>
</organism>
<dbReference type="Proteomes" id="UP001155586">
    <property type="component" value="Unassembled WGS sequence"/>
</dbReference>
<evidence type="ECO:0000256" key="1">
    <source>
        <dbReference type="ARBA" id="ARBA00004370"/>
    </source>
</evidence>
<feature type="signal peptide" evidence="3">
    <location>
        <begin position="1"/>
        <end position="22"/>
    </location>
</feature>
<keyword evidence="6" id="KW-1185">Reference proteome</keyword>
<dbReference type="RefSeq" id="WP_265687025.1">
    <property type="nucleotide sequence ID" value="NZ_JAKRRX010000025.1"/>
</dbReference>
<feature type="domain" description="Bacterial surface antigen (D15)" evidence="4">
    <location>
        <begin position="204"/>
        <end position="279"/>
    </location>
</feature>